<dbReference type="InterPro" id="IPR029510">
    <property type="entry name" value="Ald_DH_CS_GLU"/>
</dbReference>
<dbReference type="InterPro" id="IPR050740">
    <property type="entry name" value="Aldehyde_DH_Superfamily"/>
</dbReference>
<dbReference type="SUPFAM" id="SSF53720">
    <property type="entry name" value="ALDH-like"/>
    <property type="match status" value="1"/>
</dbReference>
<dbReference type="Proteomes" id="UP001602245">
    <property type="component" value="Unassembled WGS sequence"/>
</dbReference>
<gene>
    <name evidence="5" type="ORF">ACFY35_44215</name>
</gene>
<dbReference type="GO" id="GO:0016491">
    <property type="term" value="F:oxidoreductase activity"/>
    <property type="evidence" value="ECO:0007669"/>
    <property type="project" value="UniProtKB-KW"/>
</dbReference>
<dbReference type="PANTHER" id="PTHR43353">
    <property type="entry name" value="SUCCINATE-SEMIALDEHYDE DEHYDROGENASE, MITOCHONDRIAL"/>
    <property type="match status" value="1"/>
</dbReference>
<dbReference type="InterPro" id="IPR016162">
    <property type="entry name" value="Ald_DH_N"/>
</dbReference>
<accession>A0ABW6WT55</accession>
<dbReference type="Pfam" id="PF00171">
    <property type="entry name" value="Aldedh"/>
    <property type="match status" value="1"/>
</dbReference>
<evidence type="ECO:0000313" key="5">
    <source>
        <dbReference type="EMBL" id="MFF5296486.1"/>
    </source>
</evidence>
<feature type="domain" description="Aldehyde dehydrogenase" evidence="4">
    <location>
        <begin position="15"/>
        <end position="475"/>
    </location>
</feature>
<dbReference type="CDD" id="cd07103">
    <property type="entry name" value="ALDH_F5_SSADH_GabD"/>
    <property type="match status" value="1"/>
</dbReference>
<evidence type="ECO:0000313" key="6">
    <source>
        <dbReference type="Proteomes" id="UP001602245"/>
    </source>
</evidence>
<sequence length="479" mass="49822">MLGVVETELFIGGKWVPASSGDRFDVLDPATGDVIASVADGGESDAMAAVDAAAAAGKTWAKTPPRVRGEALRRAFELMTARADELAKLISLENGKALTDAKGEVTYAAEFFRWFAEEAVRGEGMISTAPSGANRILVVRQPVGVCVLVTPWNFPAAMATRKIGPALAAGCTVVLKPASDTPLTALAMAAILAEAGVPDGVVNVLPSRSSGKVVSKMLHDPRVRKVSFTGSTEVGRILLAQAADTVVNTSMELGGNAPFLVFADADLDAALDGAMIAKMRNGGEACTAANRFYVEAPVAEEFSRRLAERMAGLVVGPGTDEKTQVGPLVNEDTVAKVDGLVRGALDGGATAVTGGTRPGGPGFYYPPTVLTGVPGDAPILREEIFGPVAPIVTFTSEDEAVRYANDTEFGLVAYVFTRDLARGLRVSEAIEAGMVGLNRGLVSDPAAPFGGVKQSGIGREGGHEGLLEYLESKYIALNW</sequence>
<dbReference type="InterPro" id="IPR016163">
    <property type="entry name" value="Ald_DH_C"/>
</dbReference>
<reference evidence="5 6" key="1">
    <citation type="submission" date="2024-10" db="EMBL/GenBank/DDBJ databases">
        <title>The Natural Products Discovery Center: Release of the First 8490 Sequenced Strains for Exploring Actinobacteria Biosynthetic Diversity.</title>
        <authorList>
            <person name="Kalkreuter E."/>
            <person name="Kautsar S.A."/>
            <person name="Yang D."/>
            <person name="Bader C.D."/>
            <person name="Teijaro C.N."/>
            <person name="Fluegel L."/>
            <person name="Davis C.M."/>
            <person name="Simpson J.R."/>
            <person name="Lauterbach L."/>
            <person name="Steele A.D."/>
            <person name="Gui C."/>
            <person name="Meng S."/>
            <person name="Li G."/>
            <person name="Viehrig K."/>
            <person name="Ye F."/>
            <person name="Su P."/>
            <person name="Kiefer A.F."/>
            <person name="Nichols A."/>
            <person name="Cepeda A.J."/>
            <person name="Yan W."/>
            <person name="Fan B."/>
            <person name="Jiang Y."/>
            <person name="Adhikari A."/>
            <person name="Zheng C.-J."/>
            <person name="Schuster L."/>
            <person name="Cowan T.M."/>
            <person name="Smanski M.J."/>
            <person name="Chevrette M.G."/>
            <person name="De Carvalho L.P.S."/>
            <person name="Shen B."/>
        </authorList>
    </citation>
    <scope>NUCLEOTIDE SEQUENCE [LARGE SCALE GENOMIC DNA]</scope>
    <source>
        <strain evidence="5 6">NPDC000087</strain>
    </source>
</reference>
<comment type="caution">
    <text evidence="5">The sequence shown here is derived from an EMBL/GenBank/DDBJ whole genome shotgun (WGS) entry which is preliminary data.</text>
</comment>
<protein>
    <submittedName>
        <fullName evidence="5">NAD-dependent succinate-semialdehyde dehydrogenase</fullName>
        <ecNumber evidence="5">1.2.1.-</ecNumber>
    </submittedName>
</protein>
<evidence type="ECO:0000256" key="2">
    <source>
        <dbReference type="PROSITE-ProRule" id="PRU10007"/>
    </source>
</evidence>
<dbReference type="InterPro" id="IPR016161">
    <property type="entry name" value="Ald_DH/histidinol_DH"/>
</dbReference>
<keyword evidence="1 3" id="KW-0560">Oxidoreductase</keyword>
<dbReference type="EMBL" id="JBIAZU010000008">
    <property type="protein sequence ID" value="MFF5296486.1"/>
    <property type="molecule type" value="Genomic_DNA"/>
</dbReference>
<dbReference type="RefSeq" id="WP_020517255.1">
    <property type="nucleotide sequence ID" value="NZ_JBIAZU010000008.1"/>
</dbReference>
<evidence type="ECO:0000256" key="3">
    <source>
        <dbReference type="RuleBase" id="RU003345"/>
    </source>
</evidence>
<dbReference type="Gene3D" id="3.40.605.10">
    <property type="entry name" value="Aldehyde Dehydrogenase, Chain A, domain 1"/>
    <property type="match status" value="1"/>
</dbReference>
<evidence type="ECO:0000256" key="1">
    <source>
        <dbReference type="ARBA" id="ARBA00023002"/>
    </source>
</evidence>
<dbReference type="Gene3D" id="3.40.309.10">
    <property type="entry name" value="Aldehyde Dehydrogenase, Chain A, domain 2"/>
    <property type="match status" value="1"/>
</dbReference>
<name>A0ABW6WT55_9ACTN</name>
<dbReference type="InterPro" id="IPR015590">
    <property type="entry name" value="Aldehyde_DH_dom"/>
</dbReference>
<dbReference type="EC" id="1.2.1.-" evidence="5"/>
<keyword evidence="6" id="KW-1185">Reference proteome</keyword>
<evidence type="ECO:0000259" key="4">
    <source>
        <dbReference type="Pfam" id="PF00171"/>
    </source>
</evidence>
<organism evidence="5 6">
    <name type="scientific">Paractinoplanes globisporus</name>
    <dbReference type="NCBI Taxonomy" id="113565"/>
    <lineage>
        <taxon>Bacteria</taxon>
        <taxon>Bacillati</taxon>
        <taxon>Actinomycetota</taxon>
        <taxon>Actinomycetes</taxon>
        <taxon>Micromonosporales</taxon>
        <taxon>Micromonosporaceae</taxon>
        <taxon>Paractinoplanes</taxon>
    </lineage>
</organism>
<feature type="active site" evidence="2">
    <location>
        <position position="252"/>
    </location>
</feature>
<comment type="similarity">
    <text evidence="3">Belongs to the aldehyde dehydrogenase family.</text>
</comment>
<dbReference type="PROSITE" id="PS00687">
    <property type="entry name" value="ALDEHYDE_DEHYDR_GLU"/>
    <property type="match status" value="1"/>
</dbReference>
<proteinExistence type="inferred from homology"/>
<dbReference type="PANTHER" id="PTHR43353:SF5">
    <property type="entry name" value="SUCCINATE-SEMIALDEHYDE DEHYDROGENASE, MITOCHONDRIAL"/>
    <property type="match status" value="1"/>
</dbReference>